<organism evidence="1 2">
    <name type="scientific">Amycolatopsis keratiniphila subsp. keratiniphila</name>
    <dbReference type="NCBI Taxonomy" id="227715"/>
    <lineage>
        <taxon>Bacteria</taxon>
        <taxon>Bacillati</taxon>
        <taxon>Actinomycetota</taxon>
        <taxon>Actinomycetes</taxon>
        <taxon>Pseudonocardiales</taxon>
        <taxon>Pseudonocardiaceae</taxon>
        <taxon>Amycolatopsis</taxon>
        <taxon>Amycolatopsis japonica group</taxon>
    </lineage>
</organism>
<evidence type="ECO:0008006" key="3">
    <source>
        <dbReference type="Google" id="ProtNLM"/>
    </source>
</evidence>
<gene>
    <name evidence="1" type="ORF">AVR91_0241100</name>
</gene>
<dbReference type="Proteomes" id="UP000076660">
    <property type="component" value="Unassembled WGS sequence"/>
</dbReference>
<dbReference type="EMBL" id="LQMT02000052">
    <property type="protein sequence ID" value="ONF61877.1"/>
    <property type="molecule type" value="Genomic_DNA"/>
</dbReference>
<dbReference type="InterPro" id="IPR037069">
    <property type="entry name" value="AcylCoA_DH/ox_N_sf"/>
</dbReference>
<name>A0A1W2LG94_9PSEU</name>
<protein>
    <recommendedName>
        <fullName evidence="3">Acyl-CoA dehydrogenase</fullName>
    </recommendedName>
</protein>
<dbReference type="GO" id="GO:0050660">
    <property type="term" value="F:flavin adenine dinucleotide binding"/>
    <property type="evidence" value="ECO:0007669"/>
    <property type="project" value="InterPro"/>
</dbReference>
<dbReference type="InterPro" id="IPR009100">
    <property type="entry name" value="AcylCoA_DH/oxidase_NM_dom_sf"/>
</dbReference>
<dbReference type="Gene3D" id="1.10.540.10">
    <property type="entry name" value="Acyl-CoA dehydrogenase/oxidase, N-terminal domain"/>
    <property type="match status" value="1"/>
</dbReference>
<comment type="caution">
    <text evidence="1">The sequence shown here is derived from an EMBL/GenBank/DDBJ whole genome shotgun (WGS) entry which is preliminary data.</text>
</comment>
<feature type="non-terminal residue" evidence="1">
    <location>
        <position position="66"/>
    </location>
</feature>
<sequence length="66" mass="7133">MDDLKRRVAELLAAYPPESTPRQDFLDARFDAGLAWIHFPEGLGGLNAPRSLQSVVDKELAAAGAP</sequence>
<dbReference type="GO" id="GO:0016627">
    <property type="term" value="F:oxidoreductase activity, acting on the CH-CH group of donors"/>
    <property type="evidence" value="ECO:0007669"/>
    <property type="project" value="InterPro"/>
</dbReference>
<dbReference type="AlphaFoldDB" id="A0A1W2LG94"/>
<reference evidence="1 2" key="1">
    <citation type="submission" date="2016-12" db="EMBL/GenBank/DDBJ databases">
        <title>Amycolatopsis keratiniphila subsp. keratiniphila genome sequencing and assembly.</title>
        <authorList>
            <person name="Mayilraj S."/>
            <person name="Kaur N."/>
        </authorList>
    </citation>
    <scope>NUCLEOTIDE SEQUENCE [LARGE SCALE GENOMIC DNA]</scope>
    <source>
        <strain evidence="1 2">DSM 44409</strain>
    </source>
</reference>
<accession>A0A1W2LG94</accession>
<proteinExistence type="predicted"/>
<dbReference type="SUPFAM" id="SSF56645">
    <property type="entry name" value="Acyl-CoA dehydrogenase NM domain-like"/>
    <property type="match status" value="1"/>
</dbReference>
<evidence type="ECO:0000313" key="1">
    <source>
        <dbReference type="EMBL" id="ONF61877.1"/>
    </source>
</evidence>
<evidence type="ECO:0000313" key="2">
    <source>
        <dbReference type="Proteomes" id="UP000076660"/>
    </source>
</evidence>